<protein>
    <submittedName>
        <fullName evidence="2">Uncharacterized protein</fullName>
    </submittedName>
</protein>
<gene>
    <name evidence="2" type="ORF">KY290_037018</name>
</gene>
<feature type="region of interest" description="Disordered" evidence="1">
    <location>
        <begin position="155"/>
        <end position="176"/>
    </location>
</feature>
<feature type="compositionally biased region" description="Acidic residues" evidence="1">
    <location>
        <begin position="117"/>
        <end position="126"/>
    </location>
</feature>
<keyword evidence="3" id="KW-1185">Reference proteome</keyword>
<feature type="region of interest" description="Disordered" evidence="1">
    <location>
        <begin position="100"/>
        <end position="136"/>
    </location>
</feature>
<evidence type="ECO:0000313" key="3">
    <source>
        <dbReference type="Proteomes" id="UP000826656"/>
    </source>
</evidence>
<dbReference type="EMBL" id="JAIVGD010000028">
    <property type="protein sequence ID" value="KAH0738313.1"/>
    <property type="molecule type" value="Genomic_DNA"/>
</dbReference>
<organism evidence="2 3">
    <name type="scientific">Solanum tuberosum</name>
    <name type="common">Potato</name>
    <dbReference type="NCBI Taxonomy" id="4113"/>
    <lineage>
        <taxon>Eukaryota</taxon>
        <taxon>Viridiplantae</taxon>
        <taxon>Streptophyta</taxon>
        <taxon>Embryophyta</taxon>
        <taxon>Tracheophyta</taxon>
        <taxon>Spermatophyta</taxon>
        <taxon>Magnoliopsida</taxon>
        <taxon>eudicotyledons</taxon>
        <taxon>Gunneridae</taxon>
        <taxon>Pentapetalae</taxon>
        <taxon>asterids</taxon>
        <taxon>lamiids</taxon>
        <taxon>Solanales</taxon>
        <taxon>Solanaceae</taxon>
        <taxon>Solanoideae</taxon>
        <taxon>Solaneae</taxon>
        <taxon>Solanum</taxon>
    </lineage>
</organism>
<evidence type="ECO:0000313" key="2">
    <source>
        <dbReference type="EMBL" id="KAH0738313.1"/>
    </source>
</evidence>
<accession>A0ABQ7TV29</accession>
<reference evidence="2 3" key="1">
    <citation type="journal article" date="2021" name="bioRxiv">
        <title>Chromosome-scale and haplotype-resolved genome assembly of a tetraploid potato cultivar.</title>
        <authorList>
            <person name="Sun H."/>
            <person name="Jiao W.-B."/>
            <person name="Krause K."/>
            <person name="Campoy J.A."/>
            <person name="Goel M."/>
            <person name="Folz-Donahue K."/>
            <person name="Kukat C."/>
            <person name="Huettel B."/>
            <person name="Schneeberger K."/>
        </authorList>
    </citation>
    <scope>NUCLEOTIDE SEQUENCE [LARGE SCALE GENOMIC DNA]</scope>
    <source>
        <strain evidence="2">SolTubOtavaFocal</strain>
        <tissue evidence="2">Leaves</tissue>
    </source>
</reference>
<comment type="caution">
    <text evidence="2">The sequence shown here is derived from an EMBL/GenBank/DDBJ whole genome shotgun (WGS) entry which is preliminary data.</text>
</comment>
<sequence>MSNSSSSSNLPVPLEIENHCSFNFSTPFPEESPSTPVCDAGVTGESTTPLTEVVASPILLSGEFLPCSPTLVLSGEKSQNSEAQSVVKPSVDPLTKKVEVPHSMQPVFDQTPKSFDVESEKEEEDEGPLRWSRKGVRGTNTLTAGVLDLETFKSVPETDLTNEPAEFAKERKRKRK</sequence>
<dbReference type="Proteomes" id="UP000826656">
    <property type="component" value="Unassembled WGS sequence"/>
</dbReference>
<proteinExistence type="predicted"/>
<name>A0ABQ7TV29_SOLTU</name>
<evidence type="ECO:0000256" key="1">
    <source>
        <dbReference type="SAM" id="MobiDB-lite"/>
    </source>
</evidence>